<dbReference type="InterPro" id="IPR000943">
    <property type="entry name" value="RNA_pol_sigma70"/>
</dbReference>
<dbReference type="InterPro" id="IPR042189">
    <property type="entry name" value="RNA_pol_sigma_70_r1_1_sf"/>
</dbReference>
<dbReference type="HAMAP" id="MF_00963">
    <property type="entry name" value="Sigma70_RpoD_SigA"/>
    <property type="match status" value="1"/>
</dbReference>
<dbReference type="InterPro" id="IPR036388">
    <property type="entry name" value="WH-like_DNA-bd_sf"/>
</dbReference>
<dbReference type="FunFam" id="1.10.10.10:FF:000004">
    <property type="entry name" value="RNA polymerase sigma factor SigA"/>
    <property type="match status" value="1"/>
</dbReference>
<name>A0A7G8Q965_9GAMM</name>
<feature type="region of interest" description="Disordered" evidence="7">
    <location>
        <begin position="182"/>
        <end position="220"/>
    </location>
</feature>
<dbReference type="Pfam" id="PF04539">
    <property type="entry name" value="Sigma70_r3"/>
    <property type="match status" value="1"/>
</dbReference>
<comment type="function">
    <text evidence="6">Sigma factors are initiation factors that promote the attachment of RNA polymerase to specific initiation sites and are then released. This sigma factor is the primary sigma factor during exponential growth.</text>
</comment>
<evidence type="ECO:0000259" key="9">
    <source>
        <dbReference type="PROSITE" id="PS00716"/>
    </source>
</evidence>
<feature type="short sequence motif" description="Interaction with polymerase core subunit RpoC" evidence="6">
    <location>
        <begin position="408"/>
        <end position="411"/>
    </location>
</feature>
<accession>A0A7G8Q965</accession>
<dbReference type="PROSITE" id="PS00715">
    <property type="entry name" value="SIGMA70_1"/>
    <property type="match status" value="1"/>
</dbReference>
<evidence type="ECO:0000256" key="6">
    <source>
        <dbReference type="HAMAP-Rule" id="MF_00963"/>
    </source>
</evidence>
<dbReference type="NCBIfam" id="NF004208">
    <property type="entry name" value="PRK05658.1"/>
    <property type="match status" value="1"/>
</dbReference>
<dbReference type="InterPro" id="IPR012760">
    <property type="entry name" value="RNA_pol_sigma_RpoD_C"/>
</dbReference>
<dbReference type="AlphaFoldDB" id="A0A7G8Q965"/>
<dbReference type="EMBL" id="CP060412">
    <property type="protein sequence ID" value="QNK03323.1"/>
    <property type="molecule type" value="Genomic_DNA"/>
</dbReference>
<reference evidence="10 11" key="1">
    <citation type="submission" date="2020-08" db="EMBL/GenBank/DDBJ databases">
        <title>Dyella sp. G9 isolated from forest soil.</title>
        <authorList>
            <person name="Fu J."/>
            <person name="Qiu L."/>
        </authorList>
    </citation>
    <scope>NUCLEOTIDE SEQUENCE [LARGE SCALE GENOMIC DNA]</scope>
    <source>
        <strain evidence="10 11">G9</strain>
    </source>
</reference>
<evidence type="ECO:0000256" key="1">
    <source>
        <dbReference type="ARBA" id="ARBA00022490"/>
    </source>
</evidence>
<dbReference type="PROSITE" id="PS00716">
    <property type="entry name" value="SIGMA70_2"/>
    <property type="match status" value="1"/>
</dbReference>
<feature type="DNA-binding region" description="H-T-H motif" evidence="6">
    <location>
        <begin position="578"/>
        <end position="597"/>
    </location>
</feature>
<keyword evidence="2 6" id="KW-0805">Transcription regulation</keyword>
<feature type="region of interest" description="Sigma-70 factor domain-3" evidence="6">
    <location>
        <begin position="463"/>
        <end position="539"/>
    </location>
</feature>
<sequence length="619" mass="69937">MNSKAPEQQSEIKALISKGLEQGYLTYAEINDHLPDDIVDPEQIEDIMAVLKGVGIEVHDAAPDSDPLSDNAPGASTDDEAAAEEAVALLSAVDSEVGRTTDPVRMYMREMGTVELLTREGEIAIAKRIEEGLGQVQTALASFPLTIELLLEEYDQHLDGKRRLSEILAGFADLEEAADAAQAALADAEVEDSDAEGDEEEGEEGGEEEESGPSGPDPEEVKRRMELLRDYYGKFQKAAPKATDISDKKVTKLRDQMAEEFLKLKLPSALIDSFVRKLREVVNDIRHHERVLMDIFVKHVKMPKAEFLKAFPSNEGNLEWANELGRKRQKWSPNIKPYKEAIDAEQDKLGAIERKLFLPLTDIKEINRTMSIGEAKARRAKKEMVEANLRLVISIAKKYTNRGLQFLDLIQEGNIGLMKAVDKFEYRRGYKFSTYATWWIRQAITRSIADQARTIRIPVHMIETINKLNRISRQMLQQFGREPTPEELAKEMDMPEDKIRKVLKIAKEPISMETPIGDDEDSHLGDFIEDTNASSPIESATETGLMETVRDVLAGLTPREAKVLRMRFGIDMNTDHTLEEVGKQFDVTRERIRQIEAKALRKLRHPSRSEQLRSFLDID</sequence>
<feature type="domain" description="RNA polymerase sigma-70" evidence="8">
    <location>
        <begin position="408"/>
        <end position="421"/>
    </location>
</feature>
<dbReference type="SUPFAM" id="SSF88659">
    <property type="entry name" value="Sigma3 and sigma4 domains of RNA polymerase sigma factors"/>
    <property type="match status" value="2"/>
</dbReference>
<protein>
    <recommendedName>
        <fullName evidence="6">RNA polymerase sigma factor RpoD</fullName>
    </recommendedName>
    <alternativeName>
        <fullName evidence="6">Sigma-70</fullName>
    </alternativeName>
</protein>
<dbReference type="InterPro" id="IPR007624">
    <property type="entry name" value="RNA_pol_sigma70_r3"/>
</dbReference>
<dbReference type="PRINTS" id="PR00046">
    <property type="entry name" value="SIGMA70FCT"/>
</dbReference>
<evidence type="ECO:0000256" key="7">
    <source>
        <dbReference type="SAM" id="MobiDB-lite"/>
    </source>
</evidence>
<keyword evidence="4 6" id="KW-0238">DNA-binding</keyword>
<organism evidence="10 11">
    <name type="scientific">Dyella telluris</name>
    <dbReference type="NCBI Taxonomy" id="2763498"/>
    <lineage>
        <taxon>Bacteria</taxon>
        <taxon>Pseudomonadati</taxon>
        <taxon>Pseudomonadota</taxon>
        <taxon>Gammaproteobacteria</taxon>
        <taxon>Lysobacterales</taxon>
        <taxon>Rhodanobacteraceae</taxon>
        <taxon>Dyella</taxon>
    </lineage>
</organism>
<dbReference type="Pfam" id="PF04542">
    <property type="entry name" value="Sigma70_r2"/>
    <property type="match status" value="1"/>
</dbReference>
<dbReference type="Pfam" id="PF04546">
    <property type="entry name" value="Sigma70_ner"/>
    <property type="match status" value="1"/>
</dbReference>
<dbReference type="Proteomes" id="UP000515873">
    <property type="component" value="Chromosome"/>
</dbReference>
<dbReference type="InterPro" id="IPR007630">
    <property type="entry name" value="RNA_pol_sigma70_r4"/>
</dbReference>
<dbReference type="Pfam" id="PF03979">
    <property type="entry name" value="Sigma70_r1_1"/>
    <property type="match status" value="1"/>
</dbReference>
<dbReference type="GO" id="GO:0005737">
    <property type="term" value="C:cytoplasm"/>
    <property type="evidence" value="ECO:0007669"/>
    <property type="project" value="UniProtKB-SubCell"/>
</dbReference>
<dbReference type="InterPro" id="IPR009042">
    <property type="entry name" value="RNA_pol_sigma70_r1_2"/>
</dbReference>
<dbReference type="InterPro" id="IPR013325">
    <property type="entry name" value="RNA_pol_sigma_r2"/>
</dbReference>
<comment type="subunit">
    <text evidence="6">Interacts transiently with the RNA polymerase catalytic core.</text>
</comment>
<dbReference type="KEGG" id="dtl:H8F01_09555"/>
<evidence type="ECO:0000256" key="3">
    <source>
        <dbReference type="ARBA" id="ARBA00023082"/>
    </source>
</evidence>
<dbReference type="PANTHER" id="PTHR30603:SF60">
    <property type="entry name" value="RNA POLYMERASE SIGMA FACTOR RPOD"/>
    <property type="match status" value="1"/>
</dbReference>
<dbReference type="InterPro" id="IPR028630">
    <property type="entry name" value="Sigma70_RpoD"/>
</dbReference>
<dbReference type="Gene3D" id="1.10.220.120">
    <property type="entry name" value="Sigma-70 factor, region 1.1"/>
    <property type="match status" value="1"/>
</dbReference>
<keyword evidence="11" id="KW-1185">Reference proteome</keyword>
<evidence type="ECO:0000313" key="11">
    <source>
        <dbReference type="Proteomes" id="UP000515873"/>
    </source>
</evidence>
<dbReference type="GO" id="GO:0016987">
    <property type="term" value="F:sigma factor activity"/>
    <property type="evidence" value="ECO:0007669"/>
    <property type="project" value="UniProtKB-UniRule"/>
</dbReference>
<keyword evidence="1 6" id="KW-0963">Cytoplasm</keyword>
<feature type="compositionally biased region" description="Acidic residues" evidence="7">
    <location>
        <begin position="188"/>
        <end position="211"/>
    </location>
</feature>
<dbReference type="Pfam" id="PF00140">
    <property type="entry name" value="Sigma70_r1_2"/>
    <property type="match status" value="1"/>
</dbReference>
<evidence type="ECO:0000259" key="8">
    <source>
        <dbReference type="PROSITE" id="PS00715"/>
    </source>
</evidence>
<feature type="region of interest" description="Disordered" evidence="7">
    <location>
        <begin position="61"/>
        <end position="81"/>
    </location>
</feature>
<dbReference type="SUPFAM" id="SSF88946">
    <property type="entry name" value="Sigma2 domain of RNA polymerase sigma factors"/>
    <property type="match status" value="1"/>
</dbReference>
<keyword evidence="5 6" id="KW-0804">Transcription</keyword>
<dbReference type="Pfam" id="PF04545">
    <property type="entry name" value="Sigma70_r4"/>
    <property type="match status" value="1"/>
</dbReference>
<dbReference type="PANTHER" id="PTHR30603">
    <property type="entry name" value="RNA POLYMERASE SIGMA FACTOR RPO"/>
    <property type="match status" value="1"/>
</dbReference>
<gene>
    <name evidence="6 10" type="primary">rpoD</name>
    <name evidence="10" type="ORF">H8F01_09555</name>
</gene>
<dbReference type="InterPro" id="IPR050239">
    <property type="entry name" value="Sigma-70_RNA_pol_init_factors"/>
</dbReference>
<dbReference type="InterPro" id="IPR014284">
    <property type="entry name" value="RNA_pol_sigma-70_dom"/>
</dbReference>
<dbReference type="InterPro" id="IPR013324">
    <property type="entry name" value="RNA_pol_sigma_r3/r4-like"/>
</dbReference>
<evidence type="ECO:0000256" key="2">
    <source>
        <dbReference type="ARBA" id="ARBA00023015"/>
    </source>
</evidence>
<dbReference type="GO" id="GO:0003677">
    <property type="term" value="F:DNA binding"/>
    <property type="evidence" value="ECO:0007669"/>
    <property type="project" value="UniProtKB-UniRule"/>
</dbReference>
<dbReference type="GO" id="GO:0006352">
    <property type="term" value="P:DNA-templated transcription initiation"/>
    <property type="evidence" value="ECO:0007669"/>
    <property type="project" value="UniProtKB-UniRule"/>
</dbReference>
<feature type="region of interest" description="Sigma-70 factor domain-2" evidence="6">
    <location>
        <begin position="384"/>
        <end position="454"/>
    </location>
</feature>
<dbReference type="FunFam" id="1.10.601.10:FF:000002">
    <property type="entry name" value="RNA polymerase sigma factor RpoD"/>
    <property type="match status" value="1"/>
</dbReference>
<dbReference type="RefSeq" id="WP_187058793.1">
    <property type="nucleotide sequence ID" value="NZ_CP060412.1"/>
</dbReference>
<feature type="region of interest" description="Sigma-70 factor domain-4" evidence="6">
    <location>
        <begin position="552"/>
        <end position="605"/>
    </location>
</feature>
<dbReference type="InterPro" id="IPR007627">
    <property type="entry name" value="RNA_pol_sigma70_r2"/>
</dbReference>
<evidence type="ECO:0000313" key="10">
    <source>
        <dbReference type="EMBL" id="QNK03323.1"/>
    </source>
</evidence>
<dbReference type="FunFam" id="1.10.10.10:FF:000002">
    <property type="entry name" value="RNA polymerase sigma factor SigA"/>
    <property type="match status" value="1"/>
</dbReference>
<keyword evidence="3 6" id="KW-0731">Sigma factor</keyword>
<dbReference type="NCBIfam" id="TIGR02937">
    <property type="entry name" value="sigma70-ECF"/>
    <property type="match status" value="1"/>
</dbReference>
<dbReference type="Gene3D" id="1.10.10.10">
    <property type="entry name" value="Winged helix-like DNA-binding domain superfamily/Winged helix DNA-binding domain"/>
    <property type="match status" value="2"/>
</dbReference>
<comment type="similarity">
    <text evidence="6">Belongs to the sigma-70 factor family. RpoD/SigA subfamily.</text>
</comment>
<dbReference type="CDD" id="cd06171">
    <property type="entry name" value="Sigma70_r4"/>
    <property type="match status" value="1"/>
</dbReference>
<dbReference type="NCBIfam" id="TIGR02393">
    <property type="entry name" value="RpoD_Cterm"/>
    <property type="match status" value="1"/>
</dbReference>
<dbReference type="InterPro" id="IPR007127">
    <property type="entry name" value="RNA_pol_sigma_70_r1_1"/>
</dbReference>
<feature type="domain" description="RNA polymerase sigma-70" evidence="9">
    <location>
        <begin position="577"/>
        <end position="603"/>
    </location>
</feature>
<evidence type="ECO:0000256" key="4">
    <source>
        <dbReference type="ARBA" id="ARBA00023125"/>
    </source>
</evidence>
<evidence type="ECO:0000256" key="5">
    <source>
        <dbReference type="ARBA" id="ARBA00023163"/>
    </source>
</evidence>
<dbReference type="Gene3D" id="1.10.601.10">
    <property type="entry name" value="RNA Polymerase Primary Sigma Factor"/>
    <property type="match status" value="1"/>
</dbReference>
<comment type="subcellular location">
    <subcellularLocation>
        <location evidence="6">Cytoplasm</location>
    </subcellularLocation>
</comment>
<dbReference type="InterPro" id="IPR007631">
    <property type="entry name" value="RNA_pol_sigma_70_non-ess"/>
</dbReference>
<proteinExistence type="inferred from homology"/>